<comment type="caution">
    <text evidence="1">The sequence shown here is derived from an EMBL/GenBank/DDBJ whole genome shotgun (WGS) entry which is preliminary data.</text>
</comment>
<organism evidence="1 2">
    <name type="scientific">Waltera acetigignens</name>
    <dbReference type="NCBI Taxonomy" id="2981769"/>
    <lineage>
        <taxon>Bacteria</taxon>
        <taxon>Bacillati</taxon>
        <taxon>Bacillota</taxon>
        <taxon>Clostridia</taxon>
        <taxon>Lachnospirales</taxon>
        <taxon>Lachnospiraceae</taxon>
        <taxon>Waltera</taxon>
    </lineage>
</organism>
<proteinExistence type="predicted"/>
<accession>A0AAE3D5D1</accession>
<dbReference type="EMBL" id="JAJEPV010000002">
    <property type="protein sequence ID" value="MCC2118183.1"/>
    <property type="molecule type" value="Genomic_DNA"/>
</dbReference>
<protein>
    <submittedName>
        <fullName evidence="1">Uncharacterized protein</fullName>
    </submittedName>
</protein>
<evidence type="ECO:0000313" key="2">
    <source>
        <dbReference type="Proteomes" id="UP001197795"/>
    </source>
</evidence>
<keyword evidence="2" id="KW-1185">Reference proteome</keyword>
<reference evidence="1 2" key="1">
    <citation type="submission" date="2021-10" db="EMBL/GenBank/DDBJ databases">
        <title>Anaerobic single-cell dispensing facilitates the cultivation of human gut bacteria.</title>
        <authorList>
            <person name="Afrizal A."/>
        </authorList>
    </citation>
    <scope>NUCLEOTIDE SEQUENCE [LARGE SCALE GENOMIC DNA]</scope>
    <source>
        <strain evidence="1 2">CLA-AA-H273</strain>
    </source>
</reference>
<gene>
    <name evidence="1" type="ORF">LKD75_01020</name>
</gene>
<dbReference type="AlphaFoldDB" id="A0AAE3D5D1"/>
<evidence type="ECO:0000313" key="1">
    <source>
        <dbReference type="EMBL" id="MCC2118183.1"/>
    </source>
</evidence>
<sequence length="59" mass="7091">MILCNQLGISVSDFFGEREVSQTQTEDEENILKMYRNLPEDRKMALRTYLKMLNQYQEE</sequence>
<dbReference type="RefSeq" id="WP_227731890.1">
    <property type="nucleotide sequence ID" value="NZ_JAJEPV010000002.1"/>
</dbReference>
<name>A0AAE3D5D1_9FIRM</name>
<dbReference type="Proteomes" id="UP001197795">
    <property type="component" value="Unassembled WGS sequence"/>
</dbReference>